<dbReference type="Proteomes" id="UP000468443">
    <property type="component" value="Unassembled WGS sequence"/>
</dbReference>
<feature type="transmembrane region" description="Helical" evidence="1">
    <location>
        <begin position="58"/>
        <end position="76"/>
    </location>
</feature>
<accession>A0A6P0UBM3</accession>
<keyword evidence="3" id="KW-1185">Reference proteome</keyword>
<evidence type="ECO:0000313" key="2">
    <source>
        <dbReference type="EMBL" id="NER10427.1"/>
    </source>
</evidence>
<name>A0A6P0UBM3_9FLAO</name>
<proteinExistence type="predicted"/>
<organism evidence="2 3">
    <name type="scientific">Muriicola jejuensis</name>
    <dbReference type="NCBI Taxonomy" id="504488"/>
    <lineage>
        <taxon>Bacteria</taxon>
        <taxon>Pseudomonadati</taxon>
        <taxon>Bacteroidota</taxon>
        <taxon>Flavobacteriia</taxon>
        <taxon>Flavobacteriales</taxon>
        <taxon>Flavobacteriaceae</taxon>
        <taxon>Muriicola</taxon>
    </lineage>
</organism>
<feature type="transmembrane region" description="Helical" evidence="1">
    <location>
        <begin position="96"/>
        <end position="116"/>
    </location>
</feature>
<protein>
    <submittedName>
        <fullName evidence="2">Uncharacterized protein</fullName>
    </submittedName>
</protein>
<dbReference type="AlphaFoldDB" id="A0A6P0UBM3"/>
<gene>
    <name evidence="2" type="ORF">GWK09_07855</name>
</gene>
<evidence type="ECO:0000313" key="3">
    <source>
        <dbReference type="Proteomes" id="UP000468443"/>
    </source>
</evidence>
<keyword evidence="1" id="KW-1133">Transmembrane helix</keyword>
<reference evidence="2 3" key="1">
    <citation type="submission" date="2020-01" db="EMBL/GenBank/DDBJ databases">
        <title>Muriicola jejuensis KCTC 22299.</title>
        <authorList>
            <person name="Wang G."/>
        </authorList>
    </citation>
    <scope>NUCLEOTIDE SEQUENCE [LARGE SCALE GENOMIC DNA]</scope>
    <source>
        <strain evidence="2 3">KCTC 22299</strain>
    </source>
</reference>
<feature type="transmembrane region" description="Helical" evidence="1">
    <location>
        <begin position="123"/>
        <end position="147"/>
    </location>
</feature>
<sequence>MNAFDYGSVFSSENLVTFMKPINSPWVALGPGLQIFRGAIFAAVLWPFRTIFLNQERGWLKLWMLFIGLSILATFGPAIGSIDGMIYTTIPISKQLLFLPELVIQSFLLSFLLFYWYKKPKRVFTIISILLACIIILLSIAGFLSLIM</sequence>
<dbReference type="EMBL" id="JAABOP010000001">
    <property type="protein sequence ID" value="NER10427.1"/>
    <property type="molecule type" value="Genomic_DNA"/>
</dbReference>
<evidence type="ECO:0000256" key="1">
    <source>
        <dbReference type="SAM" id="Phobius"/>
    </source>
</evidence>
<keyword evidence="1" id="KW-0472">Membrane</keyword>
<comment type="caution">
    <text evidence="2">The sequence shown here is derived from an EMBL/GenBank/DDBJ whole genome shotgun (WGS) entry which is preliminary data.</text>
</comment>
<feature type="transmembrane region" description="Helical" evidence="1">
    <location>
        <begin position="26"/>
        <end position="46"/>
    </location>
</feature>
<keyword evidence="1" id="KW-0812">Transmembrane</keyword>